<organism evidence="2 3">
    <name type="scientific">Phytoactinopolyspora mesophila</name>
    <dbReference type="NCBI Taxonomy" id="2650750"/>
    <lineage>
        <taxon>Bacteria</taxon>
        <taxon>Bacillati</taxon>
        <taxon>Actinomycetota</taxon>
        <taxon>Actinomycetes</taxon>
        <taxon>Jiangellales</taxon>
        <taxon>Jiangellaceae</taxon>
        <taxon>Phytoactinopolyspora</taxon>
    </lineage>
</organism>
<keyword evidence="1" id="KW-0472">Membrane</keyword>
<reference evidence="2 3" key="1">
    <citation type="submission" date="2019-11" db="EMBL/GenBank/DDBJ databases">
        <authorList>
            <person name="Li X.-J."/>
            <person name="Feng X.-M."/>
        </authorList>
    </citation>
    <scope>NUCLEOTIDE SEQUENCE [LARGE SCALE GENOMIC DNA]</scope>
    <source>
        <strain evidence="2 3">XMNu-373</strain>
    </source>
</reference>
<keyword evidence="3" id="KW-1185">Reference proteome</keyword>
<sequence length="136" mass="14726">MAGNQLNGAEREHRPGAGQRFFAAGWVHFLAILFIVPVVLLSLLGLLHLLSVESEQHSCSYARTGSHVGDGQKGFVELETSWVPLRAVCRWDDGYSLDRVPSYVNPGIATSAAVSVAAIVVITIQNRRLSRESGTP</sequence>
<dbReference type="EMBL" id="WLZY01000013">
    <property type="protein sequence ID" value="NDL60672.1"/>
    <property type="molecule type" value="Genomic_DNA"/>
</dbReference>
<protein>
    <submittedName>
        <fullName evidence="2">Uncharacterized protein</fullName>
    </submittedName>
</protein>
<dbReference type="RefSeq" id="WP_162453378.1">
    <property type="nucleotide sequence ID" value="NZ_WLZY01000013.1"/>
</dbReference>
<comment type="caution">
    <text evidence="2">The sequence shown here is derived from an EMBL/GenBank/DDBJ whole genome shotgun (WGS) entry which is preliminary data.</text>
</comment>
<evidence type="ECO:0000256" key="1">
    <source>
        <dbReference type="SAM" id="Phobius"/>
    </source>
</evidence>
<keyword evidence="1" id="KW-0812">Transmembrane</keyword>
<evidence type="ECO:0000313" key="3">
    <source>
        <dbReference type="Proteomes" id="UP000460435"/>
    </source>
</evidence>
<proteinExistence type="predicted"/>
<evidence type="ECO:0000313" key="2">
    <source>
        <dbReference type="EMBL" id="NDL60672.1"/>
    </source>
</evidence>
<accession>A0A7K3MCH1</accession>
<gene>
    <name evidence="2" type="ORF">F7O44_26700</name>
</gene>
<feature type="transmembrane region" description="Helical" evidence="1">
    <location>
        <begin position="103"/>
        <end position="124"/>
    </location>
</feature>
<keyword evidence="1" id="KW-1133">Transmembrane helix</keyword>
<name>A0A7K3MCH1_9ACTN</name>
<feature type="transmembrane region" description="Helical" evidence="1">
    <location>
        <begin position="21"/>
        <end position="47"/>
    </location>
</feature>
<dbReference type="Proteomes" id="UP000460435">
    <property type="component" value="Unassembled WGS sequence"/>
</dbReference>
<dbReference type="AlphaFoldDB" id="A0A7K3MCH1"/>